<accession>A0A0T6BDN5</accession>
<evidence type="ECO:0000256" key="1">
    <source>
        <dbReference type="SAM" id="MobiDB-lite"/>
    </source>
</evidence>
<feature type="non-terminal residue" evidence="2">
    <location>
        <position position="1"/>
    </location>
</feature>
<reference evidence="2 3" key="1">
    <citation type="submission" date="2015-09" db="EMBL/GenBank/DDBJ databases">
        <title>Draft genome of the scarab beetle Oryctes borbonicus.</title>
        <authorList>
            <person name="Meyer J.M."/>
            <person name="Markov G.V."/>
            <person name="Baskaran P."/>
            <person name="Herrmann M."/>
            <person name="Sommer R.J."/>
            <person name="Roedelsperger C."/>
        </authorList>
    </citation>
    <scope>NUCLEOTIDE SEQUENCE [LARGE SCALE GENOMIC DNA]</scope>
    <source>
        <strain evidence="2">OB123</strain>
        <tissue evidence="2">Whole animal</tissue>
    </source>
</reference>
<feature type="compositionally biased region" description="Basic and acidic residues" evidence="1">
    <location>
        <begin position="245"/>
        <end position="270"/>
    </location>
</feature>
<feature type="region of interest" description="Disordered" evidence="1">
    <location>
        <begin position="161"/>
        <end position="342"/>
    </location>
</feature>
<feature type="compositionally biased region" description="Polar residues" evidence="1">
    <location>
        <begin position="196"/>
        <end position="207"/>
    </location>
</feature>
<dbReference type="Proteomes" id="UP000051574">
    <property type="component" value="Unassembled WGS sequence"/>
</dbReference>
<dbReference type="AlphaFoldDB" id="A0A0T6BDN5"/>
<proteinExistence type="predicted"/>
<feature type="compositionally biased region" description="Acidic residues" evidence="1">
    <location>
        <begin position="302"/>
        <end position="342"/>
    </location>
</feature>
<evidence type="ECO:0000313" key="3">
    <source>
        <dbReference type="Proteomes" id="UP000051574"/>
    </source>
</evidence>
<dbReference type="EMBL" id="LJIG01001495">
    <property type="protein sequence ID" value="KRT85445.1"/>
    <property type="molecule type" value="Genomic_DNA"/>
</dbReference>
<organism evidence="2 3">
    <name type="scientific">Oryctes borbonicus</name>
    <dbReference type="NCBI Taxonomy" id="1629725"/>
    <lineage>
        <taxon>Eukaryota</taxon>
        <taxon>Metazoa</taxon>
        <taxon>Ecdysozoa</taxon>
        <taxon>Arthropoda</taxon>
        <taxon>Hexapoda</taxon>
        <taxon>Insecta</taxon>
        <taxon>Pterygota</taxon>
        <taxon>Neoptera</taxon>
        <taxon>Endopterygota</taxon>
        <taxon>Coleoptera</taxon>
        <taxon>Polyphaga</taxon>
        <taxon>Scarabaeiformia</taxon>
        <taxon>Scarabaeidae</taxon>
        <taxon>Dynastinae</taxon>
        <taxon>Oryctes</taxon>
    </lineage>
</organism>
<gene>
    <name evidence="2" type="ORF">AMK59_2327</name>
</gene>
<keyword evidence="3" id="KW-1185">Reference proteome</keyword>
<feature type="region of interest" description="Disordered" evidence="1">
    <location>
        <begin position="354"/>
        <end position="418"/>
    </location>
</feature>
<protein>
    <submittedName>
        <fullName evidence="2">Uncharacterized protein</fullName>
    </submittedName>
</protein>
<feature type="compositionally biased region" description="Polar residues" evidence="1">
    <location>
        <begin position="166"/>
        <end position="182"/>
    </location>
</feature>
<feature type="compositionally biased region" description="Basic and acidic residues" evidence="1">
    <location>
        <begin position="366"/>
        <end position="380"/>
    </location>
</feature>
<feature type="compositionally biased region" description="Basic and acidic residues" evidence="1">
    <location>
        <begin position="221"/>
        <end position="233"/>
    </location>
</feature>
<name>A0A0T6BDN5_9SCAR</name>
<comment type="caution">
    <text evidence="2">The sequence shown here is derived from an EMBL/GenBank/DDBJ whole genome shotgun (WGS) entry which is preliminary data.</text>
</comment>
<evidence type="ECO:0000313" key="2">
    <source>
        <dbReference type="EMBL" id="KRT85445.1"/>
    </source>
</evidence>
<feature type="compositionally biased region" description="Basic and acidic residues" evidence="1">
    <location>
        <begin position="183"/>
        <end position="194"/>
    </location>
</feature>
<feature type="compositionally biased region" description="Acidic residues" evidence="1">
    <location>
        <begin position="271"/>
        <end position="294"/>
    </location>
</feature>
<sequence length="418" mass="46710">VRIKTIIARGSKMEAVMMPSIVNNDELSDEAESINLDLHVSDTEESTESLKKTNAEDDDIVESEEAILNKYVENISAEVQKKSSKPNGILEIQNKYEKCNGTVTSADDTEKNEMDDTFTNDKIEVNLDQTLVNANDDTQENMNVNSSGESSIKGVEHIENHEDQDSLNSEGQSTKCDNTICHSKTDVDRDRDTEADSISTKLPSSKNTNEDDTNIMSTEETDNKTVDDQKTENELDDNDDLLCVMEEKSVEEANENKDENSCSASERDDETKEGEENSENVNEENAEDIPEETNDEIHEEKIEENETLDETREDEDIEDNNESQPELDVDASECAMDIEDSDIGGVVYTDTRILSSEQLDNSNNKIETDKDANKENEHNGDSTSDSPVKHVSDIDSTLQNGGIENDSEKSIMQVHRNP</sequence>
<feature type="compositionally biased region" description="Polar residues" evidence="1">
    <location>
        <begin position="354"/>
        <end position="365"/>
    </location>
</feature>